<feature type="domain" description="DUF4143" evidence="2">
    <location>
        <begin position="220"/>
        <end position="372"/>
    </location>
</feature>
<dbReference type="PANTHER" id="PTHR43566">
    <property type="entry name" value="CONSERVED PROTEIN"/>
    <property type="match status" value="1"/>
</dbReference>
<dbReference type="Proteomes" id="UP000178851">
    <property type="component" value="Unassembled WGS sequence"/>
</dbReference>
<feature type="domain" description="AAA" evidence="1">
    <location>
        <begin position="34"/>
        <end position="164"/>
    </location>
</feature>
<gene>
    <name evidence="3" type="ORF">A2627_02545</name>
</gene>
<dbReference type="Pfam" id="PF13173">
    <property type="entry name" value="AAA_14"/>
    <property type="match status" value="1"/>
</dbReference>
<dbReference type="AlphaFoldDB" id="A0A1F7YI48"/>
<dbReference type="EMBL" id="MGGI01000009">
    <property type="protein sequence ID" value="OGM27024.1"/>
    <property type="molecule type" value="Genomic_DNA"/>
</dbReference>
<dbReference type="PANTHER" id="PTHR43566:SF1">
    <property type="entry name" value="AAA+ ATPASE DOMAIN-CONTAINING PROTEIN"/>
    <property type="match status" value="1"/>
</dbReference>
<protein>
    <recommendedName>
        <fullName evidence="5">ATPase</fullName>
    </recommendedName>
</protein>
<dbReference type="InterPro" id="IPR027417">
    <property type="entry name" value="P-loop_NTPase"/>
</dbReference>
<evidence type="ECO:0000313" key="3">
    <source>
        <dbReference type="EMBL" id="OGM27024.1"/>
    </source>
</evidence>
<dbReference type="InterPro" id="IPR041682">
    <property type="entry name" value="AAA_14"/>
</dbReference>
<dbReference type="SUPFAM" id="SSF52540">
    <property type="entry name" value="P-loop containing nucleoside triphosphate hydrolases"/>
    <property type="match status" value="1"/>
</dbReference>
<dbReference type="InterPro" id="IPR025420">
    <property type="entry name" value="DUF4143"/>
</dbReference>
<organism evidence="3 4">
    <name type="scientific">Candidatus Woesebacteria bacterium RIFCSPHIGHO2_01_FULL_39_28</name>
    <dbReference type="NCBI Taxonomy" id="1802496"/>
    <lineage>
        <taxon>Bacteria</taxon>
        <taxon>Candidatus Woeseibacteriota</taxon>
    </lineage>
</organism>
<dbReference type="Gene3D" id="3.40.50.300">
    <property type="entry name" value="P-loop containing nucleotide triphosphate hydrolases"/>
    <property type="match status" value="1"/>
</dbReference>
<name>A0A1F7YI48_9BACT</name>
<sequence>MKITSINQIKDLIKYPLLSRKIHTNFYQHISHEKEVTILLGSRQIGKSQEIYKCIKDLISQNPADIFFYNLDNIPDEFDTPEVFLSTITAQKTDLDRKTYIFLDEAQRLPNVGLFVKYLYDQNKNIKFILTGSASLDIKAKIKEPLTGRKKEFFLSPLTLNEILNFRGIKSSQITSNFPLLEKILDEYLLFGGYPEVVILESKQKKTEKISEIANSYIVRDISAFFDFSTTKTIQLVSRFLAESIGNILSKESISKIGDITKYQTEKALEALEKSFIIKLLPPLAKKPSKELIHRPKVFFQDTGIRNAILGKLEPTLITADKGQLFENAVATELMSIYGIDALRFWRTTNQTEVDFVIIKSNGKANAIEAKYQWADKKTLPKNLQSLKRNYPDLIEEIEVISKTNFWKLHE</sequence>
<evidence type="ECO:0000259" key="2">
    <source>
        <dbReference type="Pfam" id="PF13635"/>
    </source>
</evidence>
<evidence type="ECO:0000313" key="4">
    <source>
        <dbReference type="Proteomes" id="UP000178851"/>
    </source>
</evidence>
<dbReference type="Pfam" id="PF13635">
    <property type="entry name" value="DUF4143"/>
    <property type="match status" value="1"/>
</dbReference>
<accession>A0A1F7YI48</accession>
<evidence type="ECO:0008006" key="5">
    <source>
        <dbReference type="Google" id="ProtNLM"/>
    </source>
</evidence>
<reference evidence="3 4" key="1">
    <citation type="journal article" date="2016" name="Nat. Commun.">
        <title>Thousands of microbial genomes shed light on interconnected biogeochemical processes in an aquifer system.</title>
        <authorList>
            <person name="Anantharaman K."/>
            <person name="Brown C.T."/>
            <person name="Hug L.A."/>
            <person name="Sharon I."/>
            <person name="Castelle C.J."/>
            <person name="Probst A.J."/>
            <person name="Thomas B.C."/>
            <person name="Singh A."/>
            <person name="Wilkins M.J."/>
            <person name="Karaoz U."/>
            <person name="Brodie E.L."/>
            <person name="Williams K.H."/>
            <person name="Hubbard S.S."/>
            <person name="Banfield J.F."/>
        </authorList>
    </citation>
    <scope>NUCLEOTIDE SEQUENCE [LARGE SCALE GENOMIC DNA]</scope>
</reference>
<evidence type="ECO:0000259" key="1">
    <source>
        <dbReference type="Pfam" id="PF13173"/>
    </source>
</evidence>
<comment type="caution">
    <text evidence="3">The sequence shown here is derived from an EMBL/GenBank/DDBJ whole genome shotgun (WGS) entry which is preliminary data.</text>
</comment>
<proteinExistence type="predicted"/>